<evidence type="ECO:0000256" key="4">
    <source>
        <dbReference type="SAM" id="MobiDB-lite"/>
    </source>
</evidence>
<name>A0ABV5AE77_9BACL</name>
<keyword evidence="2" id="KW-0378">Hydrolase</keyword>
<accession>A0ABV5AE77</accession>
<dbReference type="SMART" id="SM00479">
    <property type="entry name" value="EXOIII"/>
    <property type="match status" value="1"/>
</dbReference>
<dbReference type="InterPro" id="IPR013520">
    <property type="entry name" value="Ribonucl_H"/>
</dbReference>
<dbReference type="SUPFAM" id="SSF53098">
    <property type="entry name" value="Ribonuclease H-like"/>
    <property type="match status" value="1"/>
</dbReference>
<dbReference type="InterPro" id="IPR036397">
    <property type="entry name" value="RNaseH_sf"/>
</dbReference>
<feature type="region of interest" description="Disordered" evidence="4">
    <location>
        <begin position="1"/>
        <end position="21"/>
    </location>
</feature>
<evidence type="ECO:0000313" key="6">
    <source>
        <dbReference type="EMBL" id="MFB5190585.1"/>
    </source>
</evidence>
<dbReference type="CDD" id="cd06127">
    <property type="entry name" value="DEDDh"/>
    <property type="match status" value="1"/>
</dbReference>
<reference evidence="6 7" key="1">
    <citation type="journal article" date="2024" name="Int. J. Mol. Sci.">
        <title>Exploration of Alicyclobacillus spp. Genome in Search of Antibiotic Resistance.</title>
        <authorList>
            <person name="Bucka-Kolendo J."/>
            <person name="Kiousi D.E."/>
            <person name="Dekowska A."/>
            <person name="Mikolajczuk-Szczyrba A."/>
            <person name="Karadedos D.M."/>
            <person name="Michael P."/>
            <person name="Galanis A."/>
            <person name="Sokolowska B."/>
        </authorList>
    </citation>
    <scope>NUCLEOTIDE SEQUENCE [LARGE SCALE GENOMIC DNA]</scope>
    <source>
        <strain evidence="6 7">KKP 3000</strain>
    </source>
</reference>
<evidence type="ECO:0000256" key="2">
    <source>
        <dbReference type="ARBA" id="ARBA00022801"/>
    </source>
</evidence>
<dbReference type="GO" id="GO:0004527">
    <property type="term" value="F:exonuclease activity"/>
    <property type="evidence" value="ECO:0007669"/>
    <property type="project" value="UniProtKB-KW"/>
</dbReference>
<keyword evidence="3 6" id="KW-0269">Exonuclease</keyword>
<dbReference type="Proteomes" id="UP001579974">
    <property type="component" value="Unassembled WGS sequence"/>
</dbReference>
<gene>
    <name evidence="6" type="ORF">KKP3000_004056</name>
</gene>
<comment type="caution">
    <text evidence="6">The sequence shown here is derived from an EMBL/GenBank/DDBJ whole genome shotgun (WGS) entry which is preliminary data.</text>
</comment>
<protein>
    <submittedName>
        <fullName evidence="6">Exonuclease domain-containing protein</fullName>
    </submittedName>
</protein>
<sequence length="226" mass="25560">MKWFRGANRGEDGSERGLIPTDAPGTARIWESALRDVEYFVIDIETSGFSAQTDLILSLAAGCMKGSDEFSDFIYQLVRHPDISRVPEKIWELTGLSPEVVQGGKDLREVLQAALSLALNRVWIAHHARHELSFLGRHARQLWRLRIRPIVIDTAVVAQALGRLPRTPTLDETCSWLEVPIHGRHRADEDVRMTAEVWRREMVLCDRLGLRTVSDVIDWASARAMG</sequence>
<dbReference type="PANTHER" id="PTHR30231">
    <property type="entry name" value="DNA POLYMERASE III SUBUNIT EPSILON"/>
    <property type="match status" value="1"/>
</dbReference>
<proteinExistence type="predicted"/>
<evidence type="ECO:0000259" key="5">
    <source>
        <dbReference type="SMART" id="SM00479"/>
    </source>
</evidence>
<dbReference type="EMBL" id="JBDXSU010000006">
    <property type="protein sequence ID" value="MFB5190585.1"/>
    <property type="molecule type" value="Genomic_DNA"/>
</dbReference>
<dbReference type="Gene3D" id="3.30.420.10">
    <property type="entry name" value="Ribonuclease H-like superfamily/Ribonuclease H"/>
    <property type="match status" value="1"/>
</dbReference>
<feature type="domain" description="Exonuclease" evidence="5">
    <location>
        <begin position="38"/>
        <end position="207"/>
    </location>
</feature>
<evidence type="ECO:0000256" key="3">
    <source>
        <dbReference type="ARBA" id="ARBA00022839"/>
    </source>
</evidence>
<dbReference type="Pfam" id="PF00929">
    <property type="entry name" value="RNase_T"/>
    <property type="match status" value="1"/>
</dbReference>
<organism evidence="6 7">
    <name type="scientific">Alicyclobacillus fastidiosus</name>
    <dbReference type="NCBI Taxonomy" id="392011"/>
    <lineage>
        <taxon>Bacteria</taxon>
        <taxon>Bacillati</taxon>
        <taxon>Bacillota</taxon>
        <taxon>Bacilli</taxon>
        <taxon>Bacillales</taxon>
        <taxon>Alicyclobacillaceae</taxon>
        <taxon>Alicyclobacillus</taxon>
    </lineage>
</organism>
<keyword evidence="7" id="KW-1185">Reference proteome</keyword>
<evidence type="ECO:0000256" key="1">
    <source>
        <dbReference type="ARBA" id="ARBA00022722"/>
    </source>
</evidence>
<dbReference type="InterPro" id="IPR012337">
    <property type="entry name" value="RNaseH-like_sf"/>
</dbReference>
<evidence type="ECO:0000313" key="7">
    <source>
        <dbReference type="Proteomes" id="UP001579974"/>
    </source>
</evidence>
<dbReference type="PANTHER" id="PTHR30231:SF4">
    <property type="entry name" value="PROTEIN NEN2"/>
    <property type="match status" value="1"/>
</dbReference>
<keyword evidence="1" id="KW-0540">Nuclease</keyword>
<dbReference type="RefSeq" id="WP_275474794.1">
    <property type="nucleotide sequence ID" value="NZ_CP162940.1"/>
</dbReference>